<feature type="transmembrane region" description="Helical" evidence="5">
    <location>
        <begin position="216"/>
        <end position="239"/>
    </location>
</feature>
<dbReference type="InParanoid" id="B8C227"/>
<dbReference type="GO" id="GO:0007189">
    <property type="term" value="P:adenylate cyclase-activating G protein-coupled receptor signaling pathway"/>
    <property type="evidence" value="ECO:0000318"/>
    <property type="project" value="GO_Central"/>
</dbReference>
<evidence type="ECO:0000256" key="3">
    <source>
        <dbReference type="ARBA" id="ARBA00022989"/>
    </source>
</evidence>
<dbReference type="RefSeq" id="XP_002290568.1">
    <property type="nucleotide sequence ID" value="XM_002290532.1"/>
</dbReference>
<evidence type="ECO:0000256" key="2">
    <source>
        <dbReference type="ARBA" id="ARBA00022692"/>
    </source>
</evidence>
<dbReference type="GeneID" id="7449688"/>
<dbReference type="GO" id="GO:0004930">
    <property type="term" value="F:G protein-coupled receptor activity"/>
    <property type="evidence" value="ECO:0000318"/>
    <property type="project" value="GO_Central"/>
</dbReference>
<evidence type="ECO:0000256" key="4">
    <source>
        <dbReference type="ARBA" id="ARBA00023136"/>
    </source>
</evidence>
<evidence type="ECO:0000313" key="6">
    <source>
        <dbReference type="EMBL" id="EED92320.1"/>
    </source>
</evidence>
<reference evidence="6 7" key="1">
    <citation type="journal article" date="2004" name="Science">
        <title>The genome of the diatom Thalassiosira pseudonana: ecology, evolution, and metabolism.</title>
        <authorList>
            <person name="Armbrust E.V."/>
            <person name="Berges J.A."/>
            <person name="Bowler C."/>
            <person name="Green B.R."/>
            <person name="Martinez D."/>
            <person name="Putnam N.H."/>
            <person name="Zhou S."/>
            <person name="Allen A.E."/>
            <person name="Apt K.E."/>
            <person name="Bechner M."/>
            <person name="Brzezinski M.A."/>
            <person name="Chaal B.K."/>
            <person name="Chiovitti A."/>
            <person name="Davis A.K."/>
            <person name="Demarest M.S."/>
            <person name="Detter J.C."/>
            <person name="Glavina T."/>
            <person name="Goodstein D."/>
            <person name="Hadi M.Z."/>
            <person name="Hellsten U."/>
            <person name="Hildebrand M."/>
            <person name="Jenkins B.D."/>
            <person name="Jurka J."/>
            <person name="Kapitonov V.V."/>
            <person name="Kroger N."/>
            <person name="Lau W.W."/>
            <person name="Lane T.W."/>
            <person name="Larimer F.W."/>
            <person name="Lippmeier J.C."/>
            <person name="Lucas S."/>
            <person name="Medina M."/>
            <person name="Montsant A."/>
            <person name="Obornik M."/>
            <person name="Parker M.S."/>
            <person name="Palenik B."/>
            <person name="Pazour G.J."/>
            <person name="Richardson P.M."/>
            <person name="Rynearson T.A."/>
            <person name="Saito M.A."/>
            <person name="Schwartz D.C."/>
            <person name="Thamatrakoln K."/>
            <person name="Valentin K."/>
            <person name="Vardi A."/>
            <person name="Wilkerson F.P."/>
            <person name="Rokhsar D.S."/>
        </authorList>
    </citation>
    <scope>NUCLEOTIDE SEQUENCE [LARGE SCALE GENOMIC DNA]</scope>
    <source>
        <strain evidence="6 7">CCMP1335</strain>
    </source>
</reference>
<dbReference type="Gene3D" id="1.20.1070.10">
    <property type="entry name" value="Rhodopsin 7-helix transmembrane proteins"/>
    <property type="match status" value="1"/>
</dbReference>
<dbReference type="Proteomes" id="UP000001449">
    <property type="component" value="Chromosome 5"/>
</dbReference>
<dbReference type="SUPFAM" id="SSF81321">
    <property type="entry name" value="Family A G protein-coupled receptor-like"/>
    <property type="match status" value="1"/>
</dbReference>
<reference evidence="6 7" key="2">
    <citation type="journal article" date="2008" name="Nature">
        <title>The Phaeodactylum genome reveals the evolutionary history of diatom genomes.</title>
        <authorList>
            <person name="Bowler C."/>
            <person name="Allen A.E."/>
            <person name="Badger J.H."/>
            <person name="Grimwood J."/>
            <person name="Jabbari K."/>
            <person name="Kuo A."/>
            <person name="Maheswari U."/>
            <person name="Martens C."/>
            <person name="Maumus F."/>
            <person name="Otillar R.P."/>
            <person name="Rayko E."/>
            <person name="Salamov A."/>
            <person name="Vandepoele K."/>
            <person name="Beszteri B."/>
            <person name="Gruber A."/>
            <person name="Heijde M."/>
            <person name="Katinka M."/>
            <person name="Mock T."/>
            <person name="Valentin K."/>
            <person name="Verret F."/>
            <person name="Berges J.A."/>
            <person name="Brownlee C."/>
            <person name="Cadoret J.P."/>
            <person name="Chiovitti A."/>
            <person name="Choi C.J."/>
            <person name="Coesel S."/>
            <person name="De Martino A."/>
            <person name="Detter J.C."/>
            <person name="Durkin C."/>
            <person name="Falciatore A."/>
            <person name="Fournet J."/>
            <person name="Haruta M."/>
            <person name="Huysman M.J."/>
            <person name="Jenkins B.D."/>
            <person name="Jiroutova K."/>
            <person name="Jorgensen R.E."/>
            <person name="Joubert Y."/>
            <person name="Kaplan A."/>
            <person name="Kroger N."/>
            <person name="Kroth P.G."/>
            <person name="La Roche J."/>
            <person name="Lindquist E."/>
            <person name="Lommer M."/>
            <person name="Martin-Jezequel V."/>
            <person name="Lopez P.J."/>
            <person name="Lucas S."/>
            <person name="Mangogna M."/>
            <person name="McGinnis K."/>
            <person name="Medlin L.K."/>
            <person name="Montsant A."/>
            <person name="Oudot-Le Secq M.P."/>
            <person name="Napoli C."/>
            <person name="Obornik M."/>
            <person name="Parker M.S."/>
            <person name="Petit J.L."/>
            <person name="Porcel B.M."/>
            <person name="Poulsen N."/>
            <person name="Robison M."/>
            <person name="Rychlewski L."/>
            <person name="Rynearson T.A."/>
            <person name="Schmutz J."/>
            <person name="Shapiro H."/>
            <person name="Siaut M."/>
            <person name="Stanley M."/>
            <person name="Sussman M.R."/>
            <person name="Taylor A.R."/>
            <person name="Vardi A."/>
            <person name="von Dassow P."/>
            <person name="Vyverman W."/>
            <person name="Willis A."/>
            <person name="Wyrwicz L.S."/>
            <person name="Rokhsar D.S."/>
            <person name="Weissenbach J."/>
            <person name="Armbrust E.V."/>
            <person name="Green B.R."/>
            <person name="Van de Peer Y."/>
            <person name="Grigoriev I.V."/>
        </authorList>
    </citation>
    <scope>NUCLEOTIDE SEQUENCE [LARGE SCALE GENOMIC DNA]</scope>
    <source>
        <strain evidence="6 7">CCMP1335</strain>
    </source>
</reference>
<evidence type="ECO:0000313" key="7">
    <source>
        <dbReference type="Proteomes" id="UP000001449"/>
    </source>
</evidence>
<feature type="transmembrane region" description="Helical" evidence="5">
    <location>
        <begin position="141"/>
        <end position="163"/>
    </location>
</feature>
<dbReference type="AlphaFoldDB" id="B8C227"/>
<evidence type="ECO:0008006" key="8">
    <source>
        <dbReference type="Google" id="ProtNLM"/>
    </source>
</evidence>
<dbReference type="STRING" id="35128.B8C227"/>
<comment type="subcellular location">
    <subcellularLocation>
        <location evidence="1">Membrane</location>
        <topology evidence="1">Multi-pass membrane protein</topology>
    </subcellularLocation>
</comment>
<dbReference type="OMA" id="STWPIPR"/>
<dbReference type="HOGENOM" id="CLU_1021140_0_0_1"/>
<dbReference type="EMBL" id="CM000642">
    <property type="protein sequence ID" value="EED92320.1"/>
    <property type="molecule type" value="Genomic_DNA"/>
</dbReference>
<feature type="transmembrane region" description="Helical" evidence="5">
    <location>
        <begin position="50"/>
        <end position="67"/>
    </location>
</feature>
<dbReference type="eggNOG" id="ENOG502T72Q">
    <property type="taxonomic scope" value="Eukaryota"/>
</dbReference>
<protein>
    <recommendedName>
        <fullName evidence="8">G-protein coupled receptors family 2 profile 2 domain-containing protein</fullName>
    </recommendedName>
</protein>
<dbReference type="PaxDb" id="35128-Thaps22601"/>
<accession>B8C227</accession>
<keyword evidence="2 5" id="KW-0812">Transmembrane</keyword>
<dbReference type="GO" id="GO:0005886">
    <property type="term" value="C:plasma membrane"/>
    <property type="evidence" value="ECO:0000318"/>
    <property type="project" value="GO_Central"/>
</dbReference>
<sequence>MSLFDAVTSFSTSLSTWPIPRGTEGVYGALGTTGTCTAQGFFNQLSLTSSFYNLVLAAYYVMLGTYQMTDEKIAKYEPFMHAFAILPSMGFAIAGLPLTLYNNANLWCWIAAYPPTCEDNSGRHGDVPCERGHESWLYRWLFFYAPLWTAIASVTLLMTMLTLSVKKEEKQMIVLQQEYRERRASFTEGENGRQNSLPSPPEKAHLARTKKMFYQALFYVGAFYLTWISGTIARLVQLINGKSYFALMCLHSFLTPLQGFFNFIVYRHGPCVA</sequence>
<feature type="transmembrane region" description="Helical" evidence="5">
    <location>
        <begin position="245"/>
        <end position="266"/>
    </location>
</feature>
<name>B8C227_THAPS</name>
<keyword evidence="3 5" id="KW-1133">Transmembrane helix</keyword>
<evidence type="ECO:0000256" key="5">
    <source>
        <dbReference type="SAM" id="Phobius"/>
    </source>
</evidence>
<proteinExistence type="predicted"/>
<keyword evidence="4 5" id="KW-0472">Membrane</keyword>
<dbReference type="PANTHER" id="PTHR23112:SF0">
    <property type="entry name" value="TRANSMEMBRANE PROTEIN 116"/>
    <property type="match status" value="1"/>
</dbReference>
<dbReference type="KEGG" id="tps:THAPSDRAFT_22601"/>
<evidence type="ECO:0000256" key="1">
    <source>
        <dbReference type="ARBA" id="ARBA00004141"/>
    </source>
</evidence>
<gene>
    <name evidence="6" type="ORF">THAPSDRAFT_22601</name>
</gene>
<feature type="transmembrane region" description="Helical" evidence="5">
    <location>
        <begin position="79"/>
        <end position="100"/>
    </location>
</feature>
<keyword evidence="7" id="KW-1185">Reference proteome</keyword>
<organism evidence="6 7">
    <name type="scientific">Thalassiosira pseudonana</name>
    <name type="common">Marine diatom</name>
    <name type="synonym">Cyclotella nana</name>
    <dbReference type="NCBI Taxonomy" id="35128"/>
    <lineage>
        <taxon>Eukaryota</taxon>
        <taxon>Sar</taxon>
        <taxon>Stramenopiles</taxon>
        <taxon>Ochrophyta</taxon>
        <taxon>Bacillariophyta</taxon>
        <taxon>Coscinodiscophyceae</taxon>
        <taxon>Thalassiosirophycidae</taxon>
        <taxon>Thalassiosirales</taxon>
        <taxon>Thalassiosiraceae</taxon>
        <taxon>Thalassiosira</taxon>
    </lineage>
</organism>
<dbReference type="PANTHER" id="PTHR23112">
    <property type="entry name" value="G PROTEIN-COUPLED RECEPTOR 157-RELATED"/>
    <property type="match status" value="1"/>
</dbReference>